<keyword evidence="2" id="KW-1185">Reference proteome</keyword>
<sequence>MVFLVAIGIVIDPRFISDDISSYEVPDYRLAGVIICVGTVLVMLIKVWFFKTVDACYKYMNRMNRDRTVA</sequence>
<accession>A0A1I8AWN9</accession>
<reference evidence="3" key="1">
    <citation type="submission" date="2016-11" db="UniProtKB">
        <authorList>
            <consortium name="WormBaseParasite"/>
        </authorList>
    </citation>
    <scope>IDENTIFICATION</scope>
</reference>
<dbReference type="AlphaFoldDB" id="A0A1I8AWN9"/>
<keyword evidence="1" id="KW-0472">Membrane</keyword>
<evidence type="ECO:0000313" key="2">
    <source>
        <dbReference type="Proteomes" id="UP000095287"/>
    </source>
</evidence>
<evidence type="ECO:0000313" key="3">
    <source>
        <dbReference type="WBParaSite" id="L893_g972.t1"/>
    </source>
</evidence>
<organism evidence="2 3">
    <name type="scientific">Steinernema glaseri</name>
    <dbReference type="NCBI Taxonomy" id="37863"/>
    <lineage>
        <taxon>Eukaryota</taxon>
        <taxon>Metazoa</taxon>
        <taxon>Ecdysozoa</taxon>
        <taxon>Nematoda</taxon>
        <taxon>Chromadorea</taxon>
        <taxon>Rhabditida</taxon>
        <taxon>Tylenchina</taxon>
        <taxon>Panagrolaimomorpha</taxon>
        <taxon>Strongyloidoidea</taxon>
        <taxon>Steinernematidae</taxon>
        <taxon>Steinernema</taxon>
    </lineage>
</organism>
<feature type="transmembrane region" description="Helical" evidence="1">
    <location>
        <begin position="30"/>
        <end position="50"/>
    </location>
</feature>
<keyword evidence="1" id="KW-0812">Transmembrane</keyword>
<dbReference type="Proteomes" id="UP000095287">
    <property type="component" value="Unplaced"/>
</dbReference>
<keyword evidence="1" id="KW-1133">Transmembrane helix</keyword>
<dbReference type="WBParaSite" id="L893_g972.t1">
    <property type="protein sequence ID" value="L893_g972.t1"/>
    <property type="gene ID" value="L893_g972"/>
</dbReference>
<proteinExistence type="predicted"/>
<name>A0A1I8AWN9_9BILA</name>
<protein>
    <submittedName>
        <fullName evidence="3">Neur_chan_memb domain-containing protein</fullName>
    </submittedName>
</protein>
<evidence type="ECO:0000256" key="1">
    <source>
        <dbReference type="SAM" id="Phobius"/>
    </source>
</evidence>